<feature type="transmembrane region" description="Helical" evidence="7">
    <location>
        <begin position="7"/>
        <end position="24"/>
    </location>
</feature>
<feature type="transmembrane region" description="Helical" evidence="7">
    <location>
        <begin position="30"/>
        <end position="50"/>
    </location>
</feature>
<evidence type="ECO:0000256" key="3">
    <source>
        <dbReference type="ARBA" id="ARBA00022741"/>
    </source>
</evidence>
<dbReference type="CDD" id="cd18584">
    <property type="entry name" value="ABC_6TM_AarD_CydD"/>
    <property type="match status" value="1"/>
</dbReference>
<evidence type="ECO:0000259" key="8">
    <source>
        <dbReference type="PROSITE" id="PS50893"/>
    </source>
</evidence>
<protein>
    <submittedName>
        <fullName evidence="10">ATP-binding cassette domain-containing protein</fullName>
    </submittedName>
</protein>
<dbReference type="InterPro" id="IPR027417">
    <property type="entry name" value="P-loop_NTPase"/>
</dbReference>
<dbReference type="PROSITE" id="PS00211">
    <property type="entry name" value="ABC_TRANSPORTER_1"/>
    <property type="match status" value="1"/>
</dbReference>
<dbReference type="PANTHER" id="PTHR24221:SF261">
    <property type="entry name" value="GLUTATHIONE_L-CYSTEINE TRANSPORT SYSTEM ATP-BINDING_PERMEASE PROTEIN CYDD"/>
    <property type="match status" value="1"/>
</dbReference>
<evidence type="ECO:0000313" key="11">
    <source>
        <dbReference type="Proteomes" id="UP000677126"/>
    </source>
</evidence>
<evidence type="ECO:0000256" key="6">
    <source>
        <dbReference type="ARBA" id="ARBA00023136"/>
    </source>
</evidence>
<dbReference type="PROSITE" id="PS50893">
    <property type="entry name" value="ABC_TRANSPORTER_2"/>
    <property type="match status" value="1"/>
</dbReference>
<keyword evidence="2 7" id="KW-0812">Transmembrane</keyword>
<dbReference type="EMBL" id="CP054856">
    <property type="protein sequence ID" value="QVM84602.1"/>
    <property type="molecule type" value="Genomic_DNA"/>
</dbReference>
<evidence type="ECO:0000313" key="10">
    <source>
        <dbReference type="EMBL" id="QVM84602.1"/>
    </source>
</evidence>
<reference evidence="10 11" key="1">
    <citation type="journal article" date="2021" name="Int. J. Syst. Evol. Microbiol.">
        <title>Novosphingobium decolorationis sp. nov., an aniline blue-decolourizing bacterium isolated from East Pacific sediment.</title>
        <authorList>
            <person name="Chen X."/>
            <person name="Dong B."/>
            <person name="Chen T."/>
            <person name="Ren N."/>
            <person name="Wang J."/>
            <person name="Xu Y."/>
            <person name="Yang J."/>
            <person name="Zhu S."/>
            <person name="Chen J."/>
        </authorList>
    </citation>
    <scope>NUCLEOTIDE SEQUENCE [LARGE SCALE GENOMIC DNA]</scope>
    <source>
        <strain evidence="10 11">502str22</strain>
    </source>
</reference>
<evidence type="ECO:0000256" key="2">
    <source>
        <dbReference type="ARBA" id="ARBA00022692"/>
    </source>
</evidence>
<dbReference type="Gene3D" id="3.40.50.300">
    <property type="entry name" value="P-loop containing nucleotide triphosphate hydrolases"/>
    <property type="match status" value="1"/>
</dbReference>
<evidence type="ECO:0000256" key="1">
    <source>
        <dbReference type="ARBA" id="ARBA00004651"/>
    </source>
</evidence>
<feature type="transmembrane region" description="Helical" evidence="7">
    <location>
        <begin position="225"/>
        <end position="251"/>
    </location>
</feature>
<dbReference type="PANTHER" id="PTHR24221">
    <property type="entry name" value="ATP-BINDING CASSETTE SUB-FAMILY B"/>
    <property type="match status" value="1"/>
</dbReference>
<dbReference type="GO" id="GO:0005524">
    <property type="term" value="F:ATP binding"/>
    <property type="evidence" value="ECO:0007669"/>
    <property type="project" value="UniProtKB-KW"/>
</dbReference>
<comment type="subcellular location">
    <subcellularLocation>
        <location evidence="1">Cell membrane</location>
        <topology evidence="1">Multi-pass membrane protein</topology>
    </subcellularLocation>
</comment>
<dbReference type="InterPro" id="IPR036640">
    <property type="entry name" value="ABC1_TM_sf"/>
</dbReference>
<evidence type="ECO:0000256" key="5">
    <source>
        <dbReference type="ARBA" id="ARBA00022989"/>
    </source>
</evidence>
<keyword evidence="4 10" id="KW-0067">ATP-binding</keyword>
<dbReference type="Gene3D" id="1.20.1560.10">
    <property type="entry name" value="ABC transporter type 1, transmembrane domain"/>
    <property type="match status" value="1"/>
</dbReference>
<dbReference type="InterPro" id="IPR011527">
    <property type="entry name" value="ABC1_TM_dom"/>
</dbReference>
<proteinExistence type="predicted"/>
<dbReference type="InterPro" id="IPR039421">
    <property type="entry name" value="Type_1_exporter"/>
</dbReference>
<dbReference type="SUPFAM" id="SSF90123">
    <property type="entry name" value="ABC transporter transmembrane region"/>
    <property type="match status" value="1"/>
</dbReference>
<feature type="domain" description="ABC transmembrane type-1" evidence="9">
    <location>
        <begin position="11"/>
        <end position="288"/>
    </location>
</feature>
<gene>
    <name evidence="10" type="ORF">HT578_13755</name>
</gene>
<dbReference type="SMART" id="SM00382">
    <property type="entry name" value="AAA"/>
    <property type="match status" value="1"/>
</dbReference>
<feature type="domain" description="ABC transporter" evidence="8">
    <location>
        <begin position="318"/>
        <end position="519"/>
    </location>
</feature>
<feature type="transmembrane region" description="Helical" evidence="7">
    <location>
        <begin position="116"/>
        <end position="134"/>
    </location>
</feature>
<dbReference type="InterPro" id="IPR003439">
    <property type="entry name" value="ABC_transporter-like_ATP-bd"/>
</dbReference>
<accession>A0ABX8E5W9</accession>
<feature type="transmembrane region" description="Helical" evidence="7">
    <location>
        <begin position="140"/>
        <end position="160"/>
    </location>
</feature>
<organism evidence="10 11">
    <name type="scientific">Novosphingobium decolorationis</name>
    <dbReference type="NCBI Taxonomy" id="2698673"/>
    <lineage>
        <taxon>Bacteria</taxon>
        <taxon>Pseudomonadati</taxon>
        <taxon>Pseudomonadota</taxon>
        <taxon>Alphaproteobacteria</taxon>
        <taxon>Sphingomonadales</taxon>
        <taxon>Sphingomonadaceae</taxon>
        <taxon>Novosphingobium</taxon>
    </lineage>
</organism>
<dbReference type="InterPro" id="IPR017871">
    <property type="entry name" value="ABC_transporter-like_CS"/>
</dbReference>
<sequence length="521" mass="54240">MKPKRAGQFCALDILGAALFSWGISGGVEALVAGTALFGWLVCLAGGALLRASSVLLVHHFAMPGAQIGANLWRRAAMSRLLGGRLPAPVSAGTSAALAIDHVQAIEEHGARFQPARVSAVVGPLLAIGLIALASWFSALILLATLLPFVVGMIFAGTAARRASERQLDALAALSGLFVDRVRHLPLIRHYGAQARIARQVEDATHGVATRTVAVLRAAFLSSAVLEFFAAIAVALVAIYCGFALLGLLPFTPPEPLTLGRAFFALAMAPEVYLPMRRLAAAYHEKQMGEAAESALAEYAPGQDEVEEASSTPTAAPSPFDGLVVEGLILTWPTVCIGPVDLRLPRTGIVALSGPSGSGKTSTLAAIAGQIEVPSGRITTLAGHPLDRADVAWAAQRPLLLPGSLRRNLALAAPEACDAAVLVAARRVGLGPLLEKRGGLDLVIDHKGSGLSGGERRRIGLARALLSGRPLLLCDEPTADLDAASAAQIVAVLQELSRERALLVATHDETVRAIAQQEIAL</sequence>
<dbReference type="Pfam" id="PF00664">
    <property type="entry name" value="ABC_membrane"/>
    <property type="match status" value="1"/>
</dbReference>
<dbReference type="RefSeq" id="WP_213500101.1">
    <property type="nucleotide sequence ID" value="NZ_CP054856.1"/>
</dbReference>
<name>A0ABX8E5W9_9SPHN</name>
<keyword evidence="11" id="KW-1185">Reference proteome</keyword>
<evidence type="ECO:0000259" key="9">
    <source>
        <dbReference type="PROSITE" id="PS50929"/>
    </source>
</evidence>
<dbReference type="SUPFAM" id="SSF52540">
    <property type="entry name" value="P-loop containing nucleoside triphosphate hydrolases"/>
    <property type="match status" value="1"/>
</dbReference>
<keyword evidence="5 7" id="KW-1133">Transmembrane helix</keyword>
<evidence type="ECO:0000256" key="7">
    <source>
        <dbReference type="SAM" id="Phobius"/>
    </source>
</evidence>
<keyword evidence="3" id="KW-0547">Nucleotide-binding</keyword>
<dbReference type="PROSITE" id="PS50929">
    <property type="entry name" value="ABC_TM1F"/>
    <property type="match status" value="1"/>
</dbReference>
<dbReference type="InterPro" id="IPR003593">
    <property type="entry name" value="AAA+_ATPase"/>
</dbReference>
<evidence type="ECO:0000256" key="4">
    <source>
        <dbReference type="ARBA" id="ARBA00022840"/>
    </source>
</evidence>
<dbReference type="Proteomes" id="UP000677126">
    <property type="component" value="Chromosome"/>
</dbReference>
<keyword evidence="6 7" id="KW-0472">Membrane</keyword>
<dbReference type="Pfam" id="PF00005">
    <property type="entry name" value="ABC_tran"/>
    <property type="match status" value="1"/>
</dbReference>